<keyword evidence="5" id="KW-1185">Reference proteome</keyword>
<keyword evidence="1" id="KW-0175">Coiled coil</keyword>
<name>A0ABR9V2A1_9CHRO</name>
<sequence>MFRRRKLILIFAFIVTYLVTLFLNNKINHQQAFAMNRTSDNVNWVQEMVKMDEDCKEDYQDFFKTNFTEKTLEIEQVVNQLKNLQQQTEKKTAAIWVWSYPDSLEVAMITAQNQPMGGIALEADALTIDNTVKEYINQLTNPFPPLGIRNSTAYLTPAQKLHRWIIKPLEAQLEAENIDTLIICVGPRLRSIPFAALHDGHNFLVEKYSIAIVPSFTLTNLDVSPKNQEEVQILAMGTSTFEFLSPLPGVTLEINNIVPAPWNGVKMTENLFTLDNLKAQREQQPYEIIHLATHAKFEPGEPTNSFIQLNDRPLTLNDIRELNWDNPPVSLLTLSACETAIGDAQAQLGFGGLAVQSGVRSALGSYWQVSDAGTLALMSEFYQHLKSYQTKTDLLLKSDALRDTQISMINHQVYVNNGQLRSTRGNLALPAVLTEFGDDDLSHPFYWAPFTIIGSPW</sequence>
<dbReference type="Proteomes" id="UP000654604">
    <property type="component" value="Unassembled WGS sequence"/>
</dbReference>
<feature type="coiled-coil region" evidence="1">
    <location>
        <begin position="67"/>
        <end position="94"/>
    </location>
</feature>
<evidence type="ECO:0000313" key="5">
    <source>
        <dbReference type="Proteomes" id="UP000654604"/>
    </source>
</evidence>
<dbReference type="InterPro" id="IPR024983">
    <property type="entry name" value="CHAT_dom"/>
</dbReference>
<proteinExistence type="predicted"/>
<organism evidence="4 5">
    <name type="scientific">Cyanobacterium stanieri LEGE 03274</name>
    <dbReference type="NCBI Taxonomy" id="1828756"/>
    <lineage>
        <taxon>Bacteria</taxon>
        <taxon>Bacillati</taxon>
        <taxon>Cyanobacteriota</taxon>
        <taxon>Cyanophyceae</taxon>
        <taxon>Oscillatoriophycideae</taxon>
        <taxon>Chroococcales</taxon>
        <taxon>Geminocystaceae</taxon>
        <taxon>Cyanobacterium</taxon>
    </lineage>
</organism>
<keyword evidence="2" id="KW-0812">Transmembrane</keyword>
<reference evidence="4 5" key="1">
    <citation type="submission" date="2020-10" db="EMBL/GenBank/DDBJ databases">
        <authorList>
            <person name="Castelo-Branco R."/>
            <person name="Eusebio N."/>
            <person name="Adriana R."/>
            <person name="Vieira A."/>
            <person name="Brugerolle De Fraissinette N."/>
            <person name="Rezende De Castro R."/>
            <person name="Schneider M.P."/>
            <person name="Vasconcelos V."/>
            <person name="Leao P.N."/>
        </authorList>
    </citation>
    <scope>NUCLEOTIDE SEQUENCE [LARGE SCALE GENOMIC DNA]</scope>
    <source>
        <strain evidence="4 5">LEGE 03274</strain>
    </source>
</reference>
<keyword evidence="2" id="KW-1133">Transmembrane helix</keyword>
<evidence type="ECO:0000313" key="4">
    <source>
        <dbReference type="EMBL" id="MBE9222005.1"/>
    </source>
</evidence>
<dbReference type="RefSeq" id="WP_193800169.1">
    <property type="nucleotide sequence ID" value="NZ_JADEWC010000007.1"/>
</dbReference>
<accession>A0ABR9V2A1</accession>
<evidence type="ECO:0000259" key="3">
    <source>
        <dbReference type="Pfam" id="PF12770"/>
    </source>
</evidence>
<feature type="transmembrane region" description="Helical" evidence="2">
    <location>
        <begin position="7"/>
        <end position="23"/>
    </location>
</feature>
<comment type="caution">
    <text evidence="4">The sequence shown here is derived from an EMBL/GenBank/DDBJ whole genome shotgun (WGS) entry which is preliminary data.</text>
</comment>
<gene>
    <name evidence="4" type="ORF">IQ215_04770</name>
</gene>
<evidence type="ECO:0000256" key="1">
    <source>
        <dbReference type="SAM" id="Coils"/>
    </source>
</evidence>
<protein>
    <submittedName>
        <fullName evidence="4">CHAT domain-containing protein</fullName>
    </submittedName>
</protein>
<dbReference type="Pfam" id="PF12770">
    <property type="entry name" value="CHAT"/>
    <property type="match status" value="1"/>
</dbReference>
<evidence type="ECO:0000256" key="2">
    <source>
        <dbReference type="SAM" id="Phobius"/>
    </source>
</evidence>
<feature type="domain" description="CHAT" evidence="3">
    <location>
        <begin position="157"/>
        <end position="455"/>
    </location>
</feature>
<keyword evidence="2" id="KW-0472">Membrane</keyword>
<dbReference type="EMBL" id="JADEWC010000007">
    <property type="protein sequence ID" value="MBE9222005.1"/>
    <property type="molecule type" value="Genomic_DNA"/>
</dbReference>